<protein>
    <submittedName>
        <fullName evidence="1">Uncharacterized protein</fullName>
    </submittedName>
</protein>
<name>A0AAV5MNF5_9ROSI</name>
<dbReference type="Proteomes" id="UP001054252">
    <property type="component" value="Unassembled WGS sequence"/>
</dbReference>
<evidence type="ECO:0000313" key="2">
    <source>
        <dbReference type="Proteomes" id="UP001054252"/>
    </source>
</evidence>
<dbReference type="EMBL" id="BPVZ01000436">
    <property type="protein sequence ID" value="GKV51109.1"/>
    <property type="molecule type" value="Genomic_DNA"/>
</dbReference>
<evidence type="ECO:0000313" key="1">
    <source>
        <dbReference type="EMBL" id="GKV51109.1"/>
    </source>
</evidence>
<accession>A0AAV5MNF5</accession>
<reference evidence="1 2" key="1">
    <citation type="journal article" date="2021" name="Commun. Biol.">
        <title>The genome of Shorea leprosula (Dipterocarpaceae) highlights the ecological relevance of drought in aseasonal tropical rainforests.</title>
        <authorList>
            <person name="Ng K.K.S."/>
            <person name="Kobayashi M.J."/>
            <person name="Fawcett J.A."/>
            <person name="Hatakeyama M."/>
            <person name="Paape T."/>
            <person name="Ng C.H."/>
            <person name="Ang C.C."/>
            <person name="Tnah L.H."/>
            <person name="Lee C.T."/>
            <person name="Nishiyama T."/>
            <person name="Sese J."/>
            <person name="O'Brien M.J."/>
            <person name="Copetti D."/>
            <person name="Mohd Noor M.I."/>
            <person name="Ong R.C."/>
            <person name="Putra M."/>
            <person name="Sireger I.Z."/>
            <person name="Indrioko S."/>
            <person name="Kosugi Y."/>
            <person name="Izuno A."/>
            <person name="Isagi Y."/>
            <person name="Lee S.L."/>
            <person name="Shimizu K.K."/>
        </authorList>
    </citation>
    <scope>NUCLEOTIDE SEQUENCE [LARGE SCALE GENOMIC DNA]</scope>
    <source>
        <strain evidence="1">214</strain>
    </source>
</reference>
<gene>
    <name evidence="1" type="ORF">SLEP1_g57785</name>
</gene>
<dbReference type="AlphaFoldDB" id="A0AAV5MNF5"/>
<proteinExistence type="predicted"/>
<organism evidence="1 2">
    <name type="scientific">Rubroshorea leprosula</name>
    <dbReference type="NCBI Taxonomy" id="152421"/>
    <lineage>
        <taxon>Eukaryota</taxon>
        <taxon>Viridiplantae</taxon>
        <taxon>Streptophyta</taxon>
        <taxon>Embryophyta</taxon>
        <taxon>Tracheophyta</taxon>
        <taxon>Spermatophyta</taxon>
        <taxon>Magnoliopsida</taxon>
        <taxon>eudicotyledons</taxon>
        <taxon>Gunneridae</taxon>
        <taxon>Pentapetalae</taxon>
        <taxon>rosids</taxon>
        <taxon>malvids</taxon>
        <taxon>Malvales</taxon>
        <taxon>Dipterocarpaceae</taxon>
        <taxon>Rubroshorea</taxon>
    </lineage>
</organism>
<keyword evidence="2" id="KW-1185">Reference proteome</keyword>
<comment type="caution">
    <text evidence="1">The sequence shown here is derived from an EMBL/GenBank/DDBJ whole genome shotgun (WGS) entry which is preliminary data.</text>
</comment>
<sequence>MLITGFHYFEKISNQARWSVLQSFNVLKWHRHVH</sequence>